<dbReference type="KEGG" id="och:CES85_1836"/>
<sequence length="47" mass="5665">MFFDCVSVFSPKARLFADIWHAAKRHEVNIIVAKRLKIRIFRIYFPL</sequence>
<proteinExistence type="predicted"/>
<reference evidence="1 2" key="1">
    <citation type="submission" date="2017-07" db="EMBL/GenBank/DDBJ databases">
        <title>Phylogenetic study on the rhizospheric bacterium Ochrobactrum sp. A44.</title>
        <authorList>
            <person name="Krzyzanowska D.M."/>
            <person name="Ossowicki A."/>
            <person name="Rajewska M."/>
            <person name="Maciag T."/>
            <person name="Kaczynski Z."/>
            <person name="Czerwicka M."/>
            <person name="Jafra S."/>
        </authorList>
    </citation>
    <scope>NUCLEOTIDE SEQUENCE [LARGE SCALE GENOMIC DNA]</scope>
    <source>
        <strain evidence="1 2">A44</strain>
    </source>
</reference>
<name>A0A248UFV9_9HYPH</name>
<protein>
    <submittedName>
        <fullName evidence="1">Uncharacterized protein</fullName>
    </submittedName>
</protein>
<organism evidence="1 2">
    <name type="scientific">Ochrobactrum quorumnocens</name>
    <dbReference type="NCBI Taxonomy" id="271865"/>
    <lineage>
        <taxon>Bacteria</taxon>
        <taxon>Pseudomonadati</taxon>
        <taxon>Pseudomonadota</taxon>
        <taxon>Alphaproteobacteria</taxon>
        <taxon>Hyphomicrobiales</taxon>
        <taxon>Brucellaceae</taxon>
        <taxon>Brucella/Ochrobactrum group</taxon>
        <taxon>Ochrobactrum</taxon>
    </lineage>
</organism>
<dbReference type="AlphaFoldDB" id="A0A248UFV9"/>
<dbReference type="Proteomes" id="UP000215256">
    <property type="component" value="Chromosome 1"/>
</dbReference>
<evidence type="ECO:0000313" key="1">
    <source>
        <dbReference type="EMBL" id="ASV85291.1"/>
    </source>
</evidence>
<evidence type="ECO:0000313" key="2">
    <source>
        <dbReference type="Proteomes" id="UP000215256"/>
    </source>
</evidence>
<gene>
    <name evidence="1" type="ORF">CES85_1836</name>
</gene>
<dbReference type="EMBL" id="CP022604">
    <property type="protein sequence ID" value="ASV85291.1"/>
    <property type="molecule type" value="Genomic_DNA"/>
</dbReference>
<accession>A0A248UFV9</accession>